<gene>
    <name evidence="1" type="ORF">HNR53_003350</name>
</gene>
<dbReference type="Proteomes" id="UP000531594">
    <property type="component" value="Unassembled WGS sequence"/>
</dbReference>
<proteinExistence type="predicted"/>
<dbReference type="AlphaFoldDB" id="A0A7X0HW31"/>
<reference evidence="1 2" key="1">
    <citation type="submission" date="2020-08" db="EMBL/GenBank/DDBJ databases">
        <title>Genomic Encyclopedia of Type Strains, Phase IV (KMG-IV): sequencing the most valuable type-strain genomes for metagenomic binning, comparative biology and taxonomic classification.</title>
        <authorList>
            <person name="Goeker M."/>
        </authorList>
    </citation>
    <scope>NUCLEOTIDE SEQUENCE [LARGE SCALE GENOMIC DNA]</scope>
    <source>
        <strain evidence="1 2">DSM 5391</strain>
    </source>
</reference>
<accession>A0A7X0HW31</accession>
<evidence type="ECO:0000313" key="1">
    <source>
        <dbReference type="EMBL" id="MBB6446690.1"/>
    </source>
</evidence>
<dbReference type="EMBL" id="JACHGK010000012">
    <property type="protein sequence ID" value="MBB6446690.1"/>
    <property type="molecule type" value="Genomic_DNA"/>
</dbReference>
<organism evidence="1 2">
    <name type="scientific">Bacillus benzoevorans</name>
    <dbReference type="NCBI Taxonomy" id="1456"/>
    <lineage>
        <taxon>Bacteria</taxon>
        <taxon>Bacillati</taxon>
        <taxon>Bacillota</taxon>
        <taxon>Bacilli</taxon>
        <taxon>Bacillales</taxon>
        <taxon>Bacillaceae</taxon>
        <taxon>Bacillus</taxon>
    </lineage>
</organism>
<name>A0A7X0HW31_9BACI</name>
<evidence type="ECO:0000313" key="2">
    <source>
        <dbReference type="Proteomes" id="UP000531594"/>
    </source>
</evidence>
<comment type="caution">
    <text evidence="1">The sequence shown here is derived from an EMBL/GenBank/DDBJ whole genome shotgun (WGS) entry which is preliminary data.</text>
</comment>
<sequence length="52" mass="6057">MLLLSIKIDRPLHNDSCTVHYNLRKFDLVISKMNTPFTLQSHVQSDSFPLIE</sequence>
<keyword evidence="2" id="KW-1185">Reference proteome</keyword>
<protein>
    <submittedName>
        <fullName evidence="1">Uncharacterized protein</fullName>
    </submittedName>
</protein>